<organism evidence="1 2">
    <name type="scientific">Saguinus oedipus</name>
    <name type="common">Cotton-top tamarin</name>
    <name type="synonym">Oedipomidas oedipus</name>
    <dbReference type="NCBI Taxonomy" id="9490"/>
    <lineage>
        <taxon>Eukaryota</taxon>
        <taxon>Metazoa</taxon>
        <taxon>Chordata</taxon>
        <taxon>Craniata</taxon>
        <taxon>Vertebrata</taxon>
        <taxon>Euteleostomi</taxon>
        <taxon>Mammalia</taxon>
        <taxon>Eutheria</taxon>
        <taxon>Euarchontoglires</taxon>
        <taxon>Primates</taxon>
        <taxon>Haplorrhini</taxon>
        <taxon>Platyrrhini</taxon>
        <taxon>Cebidae</taxon>
        <taxon>Callitrichinae</taxon>
        <taxon>Saguinus</taxon>
    </lineage>
</organism>
<dbReference type="Proteomes" id="UP001266305">
    <property type="component" value="Unassembled WGS sequence"/>
</dbReference>
<evidence type="ECO:0000313" key="2">
    <source>
        <dbReference type="Proteomes" id="UP001266305"/>
    </source>
</evidence>
<reference evidence="1 2" key="1">
    <citation type="submission" date="2023-05" db="EMBL/GenBank/DDBJ databases">
        <title>B98-5 Cell Line De Novo Hybrid Assembly: An Optical Mapping Approach.</title>
        <authorList>
            <person name="Kananen K."/>
            <person name="Auerbach J.A."/>
            <person name="Kautto E."/>
            <person name="Blachly J.S."/>
        </authorList>
    </citation>
    <scope>NUCLEOTIDE SEQUENCE [LARGE SCALE GENOMIC DNA]</scope>
    <source>
        <strain evidence="1">B95-8</strain>
        <tissue evidence="1">Cell line</tissue>
    </source>
</reference>
<gene>
    <name evidence="1" type="ORF">P7K49_024755</name>
</gene>
<dbReference type="PANTHER" id="PTHR15977">
    <property type="entry name" value="CILIA- AND FLAGELLA-ASSOCIATED PROTEIN 46"/>
    <property type="match status" value="1"/>
</dbReference>
<keyword evidence="2" id="KW-1185">Reference proteome</keyword>
<sequence>MNGETGRGLDGTSYPQLWILKAEVLLEMSLYQPARLLLSEAHLAFQVRGPSQHTVHSGGAAGVGAKAQHHAHPQAPRPTHPVLCQPQPSPSHLRTLPFVWKLPPALSPATGPLQLTRPGPAVKAQKTRGRHTFRRIFITYGPEDFQWRSPAGRQRDFCGRRSGFVVASVRQLFVQSKRDWFPY</sequence>
<proteinExistence type="predicted"/>
<dbReference type="PANTHER" id="PTHR15977:SF15">
    <property type="entry name" value="CILIA- AND FLAGELLA-ASSOCIATED PROTEIN 46"/>
    <property type="match status" value="1"/>
</dbReference>
<dbReference type="InterPro" id="IPR039586">
    <property type="entry name" value="CFAP46"/>
</dbReference>
<name>A0ABQ9UQE4_SAGOE</name>
<dbReference type="EMBL" id="JASSZA010000011">
    <property type="protein sequence ID" value="KAK2099304.1"/>
    <property type="molecule type" value="Genomic_DNA"/>
</dbReference>
<protein>
    <submittedName>
        <fullName evidence="1">Uncharacterized protein</fullName>
    </submittedName>
</protein>
<accession>A0ABQ9UQE4</accession>
<comment type="caution">
    <text evidence="1">The sequence shown here is derived from an EMBL/GenBank/DDBJ whole genome shotgun (WGS) entry which is preliminary data.</text>
</comment>
<evidence type="ECO:0000313" key="1">
    <source>
        <dbReference type="EMBL" id="KAK2099304.1"/>
    </source>
</evidence>